<reference evidence="2 3" key="1">
    <citation type="journal article" date="2015" name="Genome Biol. Evol.">
        <title>Comparative Genomics of a Bacterivorous Green Alga Reveals Evolutionary Causalities and Consequences of Phago-Mixotrophic Mode of Nutrition.</title>
        <authorList>
            <person name="Burns J.A."/>
            <person name="Paasch A."/>
            <person name="Narechania A."/>
            <person name="Kim E."/>
        </authorList>
    </citation>
    <scope>NUCLEOTIDE SEQUENCE [LARGE SCALE GENOMIC DNA]</scope>
    <source>
        <strain evidence="2 3">PLY_AMNH</strain>
    </source>
</reference>
<keyword evidence="3" id="KW-1185">Reference proteome</keyword>
<feature type="compositionally biased region" description="Low complexity" evidence="1">
    <location>
        <begin position="254"/>
        <end position="270"/>
    </location>
</feature>
<dbReference type="AlphaFoldDB" id="A0AAE0FPW7"/>
<feature type="region of interest" description="Disordered" evidence="1">
    <location>
        <begin position="238"/>
        <end position="270"/>
    </location>
</feature>
<accession>A0AAE0FPW7</accession>
<proteinExistence type="predicted"/>
<dbReference type="Proteomes" id="UP001190700">
    <property type="component" value="Unassembled WGS sequence"/>
</dbReference>
<protein>
    <submittedName>
        <fullName evidence="2">Uncharacterized protein</fullName>
    </submittedName>
</protein>
<comment type="caution">
    <text evidence="2">The sequence shown here is derived from an EMBL/GenBank/DDBJ whole genome shotgun (WGS) entry which is preliminary data.</text>
</comment>
<name>A0AAE0FPW7_9CHLO</name>
<gene>
    <name evidence="2" type="ORF">CYMTET_27641</name>
</gene>
<sequence>MRGGCLVPKNRVACVSAYSSFSDARHTADELLLATKPACALMGFGAFIEGESPVDTVADFIHATTSDSASNIVCGWKSFDGHECNCRIIALAVVKYLESPGVGKEAVQLYDVEQPKKAATSVDNPDGSKYREHKLVGCEWDVVRESTYVLSQHADVIDLLQVAKNVTGSSVLPVIGGLISKLGPSRSLKYDGAAVVTNAGLPWYRAGFVQLVTGVTDMTSMTELSIAAVQSTEREARRLARERNSQRRITGYMSTEGSASESSPSTPVSPSAAAAAASAAAAAAALAGGVAAPVPAASQFLFALDSLDDMDQNDRDSDALDKTDAKLRYTGGKNEHRAAFIRRFVEMVGKEQRAHESRVRRHMRSATFQGLGPQAKKALRDSQPDYISLWDGLPSILCRTYGTSIPHARTLEIKLGTHIWQQLAACHLADNHGELAHEGCILRSKHVAIFILRCCYCRK</sequence>
<evidence type="ECO:0000313" key="3">
    <source>
        <dbReference type="Proteomes" id="UP001190700"/>
    </source>
</evidence>
<evidence type="ECO:0000256" key="1">
    <source>
        <dbReference type="SAM" id="MobiDB-lite"/>
    </source>
</evidence>
<dbReference type="EMBL" id="LGRX02015278">
    <property type="protein sequence ID" value="KAK3263558.1"/>
    <property type="molecule type" value="Genomic_DNA"/>
</dbReference>
<organism evidence="2 3">
    <name type="scientific">Cymbomonas tetramitiformis</name>
    <dbReference type="NCBI Taxonomy" id="36881"/>
    <lineage>
        <taxon>Eukaryota</taxon>
        <taxon>Viridiplantae</taxon>
        <taxon>Chlorophyta</taxon>
        <taxon>Pyramimonadophyceae</taxon>
        <taxon>Pyramimonadales</taxon>
        <taxon>Pyramimonadaceae</taxon>
        <taxon>Cymbomonas</taxon>
    </lineage>
</organism>
<evidence type="ECO:0000313" key="2">
    <source>
        <dbReference type="EMBL" id="KAK3263558.1"/>
    </source>
</evidence>